<proteinExistence type="predicted"/>
<comment type="caution">
    <text evidence="2">The sequence shown here is derived from an EMBL/GenBank/DDBJ whole genome shotgun (WGS) entry which is preliminary data.</text>
</comment>
<dbReference type="EMBL" id="DXBY01000196">
    <property type="protein sequence ID" value="HIZ36387.1"/>
    <property type="molecule type" value="Genomic_DNA"/>
</dbReference>
<dbReference type="PROSITE" id="PS51257">
    <property type="entry name" value="PROKAR_LIPOPROTEIN"/>
    <property type="match status" value="1"/>
</dbReference>
<evidence type="ECO:0000313" key="2">
    <source>
        <dbReference type="EMBL" id="HIZ36387.1"/>
    </source>
</evidence>
<dbReference type="AlphaFoldDB" id="A0A9D2EF94"/>
<evidence type="ECO:0000256" key="1">
    <source>
        <dbReference type="SAM" id="MobiDB-lite"/>
    </source>
</evidence>
<feature type="compositionally biased region" description="Low complexity" evidence="1">
    <location>
        <begin position="35"/>
        <end position="56"/>
    </location>
</feature>
<dbReference type="Proteomes" id="UP000824037">
    <property type="component" value="Unassembled WGS sequence"/>
</dbReference>
<accession>A0A9D2EF94</accession>
<reference evidence="2" key="1">
    <citation type="journal article" date="2021" name="PeerJ">
        <title>Extensive microbial diversity within the chicken gut microbiome revealed by metagenomics and culture.</title>
        <authorList>
            <person name="Gilroy R."/>
            <person name="Ravi A."/>
            <person name="Getino M."/>
            <person name="Pursley I."/>
            <person name="Horton D.L."/>
            <person name="Alikhan N.F."/>
            <person name="Baker D."/>
            <person name="Gharbi K."/>
            <person name="Hall N."/>
            <person name="Watson M."/>
            <person name="Adriaenssens E.M."/>
            <person name="Foster-Nyarko E."/>
            <person name="Jarju S."/>
            <person name="Secka A."/>
            <person name="Antonio M."/>
            <person name="Oren A."/>
            <person name="Chaudhuri R.R."/>
            <person name="La Ragione R."/>
            <person name="Hildebrand F."/>
            <person name="Pallen M.J."/>
        </authorList>
    </citation>
    <scope>NUCLEOTIDE SEQUENCE</scope>
    <source>
        <strain evidence="2">ChiGjej4B4-7305</strain>
    </source>
</reference>
<feature type="region of interest" description="Disordered" evidence="1">
    <location>
        <begin position="34"/>
        <end position="84"/>
    </location>
</feature>
<evidence type="ECO:0000313" key="3">
    <source>
        <dbReference type="Proteomes" id="UP000824037"/>
    </source>
</evidence>
<reference evidence="2" key="2">
    <citation type="submission" date="2021-04" db="EMBL/GenBank/DDBJ databases">
        <authorList>
            <person name="Gilroy R."/>
        </authorList>
    </citation>
    <scope>NUCLEOTIDE SEQUENCE</scope>
    <source>
        <strain evidence="2">ChiGjej4B4-7305</strain>
    </source>
</reference>
<name>A0A9D2EF94_9MICO</name>
<organism evidence="2 3">
    <name type="scientific">Candidatus Ruania gallistercoris</name>
    <dbReference type="NCBI Taxonomy" id="2838746"/>
    <lineage>
        <taxon>Bacteria</taxon>
        <taxon>Bacillati</taxon>
        <taxon>Actinomycetota</taxon>
        <taxon>Actinomycetes</taxon>
        <taxon>Micrococcales</taxon>
        <taxon>Ruaniaceae</taxon>
        <taxon>Ruania</taxon>
    </lineage>
</organism>
<gene>
    <name evidence="2" type="ORF">H9815_11460</name>
</gene>
<protein>
    <submittedName>
        <fullName evidence="2">Uncharacterized protein</fullName>
    </submittedName>
</protein>
<sequence>MAEQLPRVGRARRYIVLPVAMTVLLLAVSACSDGSSEPPTSSASPTATTPVVDAPTGELSEGSDIGPGVGEEHDAPESVGPVPTWDAAAEGEATEVAVAAVAAWARPDLGYEQWWADLSPFLSWQAQEAFASVDPALVPASAVSGEAQAESGESPFLSTVVVPTDVGTVEVLLSRQSAEETWLVESIREGES</sequence>